<dbReference type="OrthoDB" id="28230at2759"/>
<dbReference type="RefSeq" id="XP_008621129.1">
    <property type="nucleotide sequence ID" value="XM_008622907.1"/>
</dbReference>
<dbReference type="InParanoid" id="T0R0F5"/>
<organism evidence="1 2">
    <name type="scientific">Saprolegnia diclina (strain VS20)</name>
    <dbReference type="NCBI Taxonomy" id="1156394"/>
    <lineage>
        <taxon>Eukaryota</taxon>
        <taxon>Sar</taxon>
        <taxon>Stramenopiles</taxon>
        <taxon>Oomycota</taxon>
        <taxon>Saprolegniomycetes</taxon>
        <taxon>Saprolegniales</taxon>
        <taxon>Saprolegniaceae</taxon>
        <taxon>Saprolegnia</taxon>
    </lineage>
</organism>
<accession>T0R0F5</accession>
<evidence type="ECO:0000313" key="1">
    <source>
        <dbReference type="EMBL" id="EQC25443.1"/>
    </source>
</evidence>
<reference evidence="1 2" key="1">
    <citation type="submission" date="2012-04" db="EMBL/GenBank/DDBJ databases">
        <title>The Genome Sequence of Saprolegnia declina VS20.</title>
        <authorList>
            <consortium name="The Broad Institute Genome Sequencing Platform"/>
            <person name="Russ C."/>
            <person name="Nusbaum C."/>
            <person name="Tyler B."/>
            <person name="van West P."/>
            <person name="Dieguez-Uribeondo J."/>
            <person name="de Bruijn I."/>
            <person name="Tripathy S."/>
            <person name="Jiang R."/>
            <person name="Young S.K."/>
            <person name="Zeng Q."/>
            <person name="Gargeya S."/>
            <person name="Fitzgerald M."/>
            <person name="Haas B."/>
            <person name="Abouelleil A."/>
            <person name="Alvarado L."/>
            <person name="Arachchi H.M."/>
            <person name="Berlin A."/>
            <person name="Chapman S.B."/>
            <person name="Goldberg J."/>
            <person name="Griggs A."/>
            <person name="Gujja S."/>
            <person name="Hansen M."/>
            <person name="Howarth C."/>
            <person name="Imamovic A."/>
            <person name="Larimer J."/>
            <person name="McCowen C."/>
            <person name="Montmayeur A."/>
            <person name="Murphy C."/>
            <person name="Neiman D."/>
            <person name="Pearson M."/>
            <person name="Priest M."/>
            <person name="Roberts A."/>
            <person name="Saif S."/>
            <person name="Shea T."/>
            <person name="Sisk P."/>
            <person name="Sykes S."/>
            <person name="Wortman J."/>
            <person name="Nusbaum C."/>
            <person name="Birren B."/>
        </authorList>
    </citation>
    <scope>NUCLEOTIDE SEQUENCE [LARGE SCALE GENOMIC DNA]</scope>
    <source>
        <strain evidence="1 2">VS20</strain>
    </source>
</reference>
<dbReference type="AlphaFoldDB" id="T0R0F5"/>
<dbReference type="GeneID" id="19957416"/>
<gene>
    <name evidence="1" type="ORF">SDRG_16689</name>
</gene>
<dbReference type="EMBL" id="JH767277">
    <property type="protein sequence ID" value="EQC25443.1"/>
    <property type="molecule type" value="Genomic_DNA"/>
</dbReference>
<sequence>MLLKRLAVAKKNGFEIEDDLFCGGCESYQPMKATSCDECDDALPDDPEKLRILVLRIEQATTSKA</sequence>
<keyword evidence="2" id="KW-1185">Reference proteome</keyword>
<dbReference type="Proteomes" id="UP000030762">
    <property type="component" value="Unassembled WGS sequence"/>
</dbReference>
<dbReference type="OMA" id="MEATICG"/>
<dbReference type="VEuPathDB" id="FungiDB:SDRG_16689"/>
<proteinExistence type="predicted"/>
<protein>
    <submittedName>
        <fullName evidence="1">Uncharacterized protein</fullName>
    </submittedName>
</protein>
<evidence type="ECO:0000313" key="2">
    <source>
        <dbReference type="Proteomes" id="UP000030762"/>
    </source>
</evidence>
<name>T0R0F5_SAPDV</name>